<dbReference type="GO" id="GO:0007017">
    <property type="term" value="P:microtubule-based process"/>
    <property type="evidence" value="ECO:0007669"/>
    <property type="project" value="InterPro"/>
</dbReference>
<dbReference type="Proteomes" id="UP000025227">
    <property type="component" value="Unplaced"/>
</dbReference>
<accession>A0A7I4YX72</accession>
<evidence type="ECO:0000313" key="2">
    <source>
        <dbReference type="WBParaSite" id="HCON_00159442-00001"/>
    </source>
</evidence>
<dbReference type="AlphaFoldDB" id="A0A7I4YX72"/>
<dbReference type="SUPFAM" id="SSF54648">
    <property type="entry name" value="DLC"/>
    <property type="match status" value="1"/>
</dbReference>
<dbReference type="WBParaSite" id="HCON_00159442-00001">
    <property type="protein sequence ID" value="HCON_00159442-00001"/>
    <property type="gene ID" value="HCON_00159442"/>
</dbReference>
<dbReference type="Pfam" id="PF01221">
    <property type="entry name" value="Dynein_light"/>
    <property type="match status" value="1"/>
</dbReference>
<dbReference type="OrthoDB" id="5827504at2759"/>
<organism evidence="1 2">
    <name type="scientific">Haemonchus contortus</name>
    <name type="common">Barber pole worm</name>
    <dbReference type="NCBI Taxonomy" id="6289"/>
    <lineage>
        <taxon>Eukaryota</taxon>
        <taxon>Metazoa</taxon>
        <taxon>Ecdysozoa</taxon>
        <taxon>Nematoda</taxon>
        <taxon>Chromadorea</taxon>
        <taxon>Rhabditida</taxon>
        <taxon>Rhabditina</taxon>
        <taxon>Rhabditomorpha</taxon>
        <taxon>Strongyloidea</taxon>
        <taxon>Trichostrongylidae</taxon>
        <taxon>Haemonchus</taxon>
    </lineage>
</organism>
<sequence>MVAPSSNDWSFSVVYSDFDVNVHRQLRECALATLKQEEGHLTDRVVKMINWKMVEATKCADWHCIFGTKFSTCLEYDRGSLLHFRIGDHAFVLFRCNAEEVLRMSEVGI</sequence>
<proteinExistence type="predicted"/>
<dbReference type="InterPro" id="IPR037177">
    <property type="entry name" value="DLC_sf"/>
</dbReference>
<evidence type="ECO:0000313" key="1">
    <source>
        <dbReference type="Proteomes" id="UP000025227"/>
    </source>
</evidence>
<dbReference type="Gene3D" id="3.30.740.10">
    <property type="entry name" value="Protein Inhibitor Of Neuronal Nitric Oxide Synthase"/>
    <property type="match status" value="1"/>
</dbReference>
<keyword evidence="1" id="KW-1185">Reference proteome</keyword>
<protein>
    <submittedName>
        <fullName evidence="2">Dynein light chain</fullName>
    </submittedName>
</protein>
<dbReference type="CDD" id="cd21450">
    <property type="entry name" value="DLC-like_DYNLL1-like"/>
    <property type="match status" value="1"/>
</dbReference>
<dbReference type="InterPro" id="IPR001372">
    <property type="entry name" value="Dynein_light_chain_typ-1/2"/>
</dbReference>
<dbReference type="SMART" id="SM01375">
    <property type="entry name" value="Dynein_light"/>
    <property type="match status" value="1"/>
</dbReference>
<name>A0A7I4YX72_HAECO</name>
<reference evidence="2" key="1">
    <citation type="submission" date="2020-12" db="UniProtKB">
        <authorList>
            <consortium name="WormBaseParasite"/>
        </authorList>
    </citation>
    <scope>IDENTIFICATION</scope>
    <source>
        <strain evidence="2">MHco3</strain>
    </source>
</reference>
<dbReference type="GO" id="GO:0030286">
    <property type="term" value="C:dynein complex"/>
    <property type="evidence" value="ECO:0007669"/>
    <property type="project" value="InterPro"/>
</dbReference>